<evidence type="ECO:0000313" key="1">
    <source>
        <dbReference type="EMBL" id="MCU6665632.1"/>
    </source>
</evidence>
<dbReference type="EMBL" id="JAMGZK010000051">
    <property type="protein sequence ID" value="MCU6665632.1"/>
    <property type="molecule type" value="Genomic_DNA"/>
</dbReference>
<protein>
    <submittedName>
        <fullName evidence="1">SH3 domain-containing protein</fullName>
    </submittedName>
</protein>
<dbReference type="AlphaFoldDB" id="A0A9J6Q1R6"/>
<proteinExistence type="predicted"/>
<keyword evidence="2" id="KW-1185">Reference proteome</keyword>
<name>A0A9J6Q1R6_9ENTR</name>
<gene>
    <name evidence="1" type="ORF">M8014_14910</name>
</gene>
<organism evidence="1 2">
    <name type="scientific">Silvania hatchlandensis</name>
    <dbReference type="NCBI Taxonomy" id="2926469"/>
    <lineage>
        <taxon>Bacteria</taxon>
        <taxon>Pseudomonadati</taxon>
        <taxon>Pseudomonadota</taxon>
        <taxon>Gammaproteobacteria</taxon>
        <taxon>Enterobacterales</taxon>
        <taxon>Enterobacteriaceae</taxon>
        <taxon>Silvania</taxon>
    </lineage>
</organism>
<reference evidence="1" key="1">
    <citation type="submission" date="2022-05" db="EMBL/GenBank/DDBJ databases">
        <title>Description of a novel species of Leclercia; Leclercia tamurae and the Proposal for a Novel Genus Silvania gen. nov. Containing Two Novel Species Silvania hatchlandensis sp. nov. and Silvania confinis sp. nov. Isolated from the Rhizosphere of Oak.</title>
        <authorList>
            <person name="Maddock D.W."/>
            <person name="Brady C.L."/>
            <person name="Denman S."/>
            <person name="Arnold D."/>
        </authorList>
    </citation>
    <scope>NUCLEOTIDE SEQUENCE</scope>
    <source>
        <strain evidence="1">H19S6</strain>
    </source>
</reference>
<dbReference type="Proteomes" id="UP001063816">
    <property type="component" value="Unassembled WGS sequence"/>
</dbReference>
<comment type="caution">
    <text evidence="1">The sequence shown here is derived from an EMBL/GenBank/DDBJ whole genome shotgun (WGS) entry which is preliminary data.</text>
</comment>
<evidence type="ECO:0000313" key="2">
    <source>
        <dbReference type="Proteomes" id="UP001063816"/>
    </source>
</evidence>
<sequence length="98" mass="10661">MSPFTELPVSGSVNTLMGVCTRKESPSVFAPVADALPAGSYVSVQAAVLGDAVQGNPHWYRIDEDTFIWAGACTRIDPYPAFPENTRINWTAVVFEVR</sequence>
<accession>A0A9J6Q1R6</accession>
<dbReference type="RefSeq" id="WP_271283192.1">
    <property type="nucleotide sequence ID" value="NZ_JAMGZK010000051.1"/>
</dbReference>